<keyword evidence="2" id="KW-1185">Reference proteome</keyword>
<name>A0A8T0EVP4_ARGBR</name>
<reference evidence="1" key="2">
    <citation type="submission" date="2020-06" db="EMBL/GenBank/DDBJ databases">
        <authorList>
            <person name="Sheffer M."/>
        </authorList>
    </citation>
    <scope>NUCLEOTIDE SEQUENCE</scope>
</reference>
<dbReference type="EMBL" id="JABXBU010001863">
    <property type="protein sequence ID" value="KAF8782180.1"/>
    <property type="molecule type" value="Genomic_DNA"/>
</dbReference>
<protein>
    <submittedName>
        <fullName evidence="1">Uncharacterized protein</fullName>
    </submittedName>
</protein>
<reference evidence="1" key="1">
    <citation type="journal article" date="2020" name="bioRxiv">
        <title>Chromosome-level reference genome of the European wasp spider Argiope bruennichi: a resource for studies on range expansion and evolutionary adaptation.</title>
        <authorList>
            <person name="Sheffer M.M."/>
            <person name="Hoppe A."/>
            <person name="Krehenwinkel H."/>
            <person name="Uhl G."/>
            <person name="Kuss A.W."/>
            <person name="Jensen L."/>
            <person name="Jensen C."/>
            <person name="Gillespie R.G."/>
            <person name="Hoff K.J."/>
            <person name="Prost S."/>
        </authorList>
    </citation>
    <scope>NUCLEOTIDE SEQUENCE</scope>
</reference>
<dbReference type="InterPro" id="IPR035441">
    <property type="entry name" value="TFIIS/LEDGF_dom_sf"/>
</dbReference>
<dbReference type="OrthoDB" id="44867at2759"/>
<evidence type="ECO:0000313" key="1">
    <source>
        <dbReference type="EMBL" id="KAF8782180.1"/>
    </source>
</evidence>
<dbReference type="Proteomes" id="UP000807504">
    <property type="component" value="Unassembled WGS sequence"/>
</dbReference>
<gene>
    <name evidence="1" type="ORF">HNY73_012502</name>
</gene>
<comment type="caution">
    <text evidence="1">The sequence shown here is derived from an EMBL/GenBank/DDBJ whole genome shotgun (WGS) entry which is preliminary data.</text>
</comment>
<proteinExistence type="predicted"/>
<dbReference type="SUPFAM" id="SSF47676">
    <property type="entry name" value="Conserved domain common to transcription factors TFIIS, elongin A, CRSP70"/>
    <property type="match status" value="1"/>
</dbReference>
<organism evidence="1 2">
    <name type="scientific">Argiope bruennichi</name>
    <name type="common">Wasp spider</name>
    <name type="synonym">Aranea bruennichi</name>
    <dbReference type="NCBI Taxonomy" id="94029"/>
    <lineage>
        <taxon>Eukaryota</taxon>
        <taxon>Metazoa</taxon>
        <taxon>Ecdysozoa</taxon>
        <taxon>Arthropoda</taxon>
        <taxon>Chelicerata</taxon>
        <taxon>Arachnida</taxon>
        <taxon>Araneae</taxon>
        <taxon>Araneomorphae</taxon>
        <taxon>Entelegynae</taxon>
        <taxon>Araneoidea</taxon>
        <taxon>Araneidae</taxon>
        <taxon>Argiope</taxon>
    </lineage>
</organism>
<dbReference type="AlphaFoldDB" id="A0A8T0EVP4"/>
<sequence>MTKTKQATLFSLKSWKNVATEGIQKYKDILASHDEAEILKALISLKKKNFSRDVILSAGIDLSLKLLEKHQNPRICYEAQLLRSHWQLNKSCSPEIILLDNEEPPRKKRRTMPEVEVCEIKITHKQTIECNERLAVDHSQEKQVPNKAFLKDSNKSVPMAAAKPVKLDFKSPSVNKTTYNNIIHQLHAAIKLFTQELGEQEVRLYLGKDVKESSSLKQLKVRI</sequence>
<evidence type="ECO:0000313" key="2">
    <source>
        <dbReference type="Proteomes" id="UP000807504"/>
    </source>
</evidence>
<accession>A0A8T0EVP4</accession>